<organism evidence="2 3">
    <name type="scientific">Marinomonas arenicola</name>
    <dbReference type="NCBI Taxonomy" id="569601"/>
    <lineage>
        <taxon>Bacteria</taxon>
        <taxon>Pseudomonadati</taxon>
        <taxon>Pseudomonadota</taxon>
        <taxon>Gammaproteobacteria</taxon>
        <taxon>Oceanospirillales</taxon>
        <taxon>Oceanospirillaceae</taxon>
        <taxon>Marinomonas</taxon>
    </lineage>
</organism>
<proteinExistence type="predicted"/>
<protein>
    <submittedName>
        <fullName evidence="2">DUF6164 family protein</fullName>
    </submittedName>
</protein>
<evidence type="ECO:0000313" key="3">
    <source>
        <dbReference type="Proteomes" id="UP001379949"/>
    </source>
</evidence>
<evidence type="ECO:0000256" key="1">
    <source>
        <dbReference type="SAM" id="Phobius"/>
    </source>
</evidence>
<sequence length="116" mass="13470">MATLVFRLKYVPDEEADDIRQLLFDNDIPFYETSAGRWQISLAGIWVKEKEQAKAALALIREDQAKRVTDRKLPTPWEWLVGYVQYARQNPVESLFTLFAILIILSVSVLPFLAWL</sequence>
<dbReference type="Proteomes" id="UP001379949">
    <property type="component" value="Unassembled WGS sequence"/>
</dbReference>
<keyword evidence="3" id="KW-1185">Reference proteome</keyword>
<dbReference type="InterPro" id="IPR046162">
    <property type="entry name" value="DUF6164"/>
</dbReference>
<comment type="caution">
    <text evidence="2">The sequence shown here is derived from an EMBL/GenBank/DDBJ whole genome shotgun (WGS) entry which is preliminary data.</text>
</comment>
<dbReference type="EMBL" id="JBAKAR010000010">
    <property type="protein sequence ID" value="MEL0613947.1"/>
    <property type="molecule type" value="Genomic_DNA"/>
</dbReference>
<name>A0ABU9GAC5_9GAMM</name>
<keyword evidence="1" id="KW-1133">Transmembrane helix</keyword>
<gene>
    <name evidence="2" type="ORF">V6242_12395</name>
</gene>
<keyword evidence="1" id="KW-0472">Membrane</keyword>
<evidence type="ECO:0000313" key="2">
    <source>
        <dbReference type="EMBL" id="MEL0613947.1"/>
    </source>
</evidence>
<dbReference type="Pfam" id="PF19661">
    <property type="entry name" value="DUF6164"/>
    <property type="match status" value="1"/>
</dbReference>
<accession>A0ABU9GAC5</accession>
<dbReference type="RefSeq" id="WP_341565242.1">
    <property type="nucleotide sequence ID" value="NZ_JBAKAQ010000008.1"/>
</dbReference>
<feature type="transmembrane region" description="Helical" evidence="1">
    <location>
        <begin position="95"/>
        <end position="115"/>
    </location>
</feature>
<keyword evidence="1" id="KW-0812">Transmembrane</keyword>
<reference evidence="2 3" key="1">
    <citation type="submission" date="2024-02" db="EMBL/GenBank/DDBJ databases">
        <title>Bacteria isolated from the canopy kelp, Nereocystis luetkeana.</title>
        <authorList>
            <person name="Pfister C.A."/>
            <person name="Younker I.T."/>
            <person name="Light S.H."/>
        </authorList>
    </citation>
    <scope>NUCLEOTIDE SEQUENCE [LARGE SCALE GENOMIC DNA]</scope>
    <source>
        <strain evidence="2 3">TI.4.07</strain>
    </source>
</reference>